<protein>
    <recommendedName>
        <fullName evidence="3">Lipoprotein</fullName>
    </recommendedName>
</protein>
<dbReference type="OrthoDB" id="9928901at2"/>
<dbReference type="PROSITE" id="PS51257">
    <property type="entry name" value="PROKAR_LIPOPROTEIN"/>
    <property type="match status" value="1"/>
</dbReference>
<accession>A0A857JRY9</accession>
<evidence type="ECO:0000313" key="1">
    <source>
        <dbReference type="EMBL" id="QHJ13980.1"/>
    </source>
</evidence>
<dbReference type="EMBL" id="CP047656">
    <property type="protein sequence ID" value="QHJ13980.1"/>
    <property type="molecule type" value="Genomic_DNA"/>
</dbReference>
<sequence length="190" mass="20558">MKTYISALCCLGLIGCASTESNVIFSGQLNKYQEPKDGPLAYFGLETAKKTDGFGFQPHPHTAIIYERCPQNDRGKTTFGYVGDLQISTALPLGNPTTIKVKAGNPIFLAFGLIHPVNGYKCMSKHLFTPKNGKTYKFTNSTSWSACPTEAGVISQDGIAPIDNMESLDSAAVSELLEKGININREPCKT</sequence>
<dbReference type="AlphaFoldDB" id="A0A857JRY9"/>
<proteinExistence type="predicted"/>
<evidence type="ECO:0000313" key="2">
    <source>
        <dbReference type="Proteomes" id="UP000464524"/>
    </source>
</evidence>
<organism evidence="1 2">
    <name type="scientific">Paraglaciecola mesophila</name>
    <dbReference type="NCBI Taxonomy" id="197222"/>
    <lineage>
        <taxon>Bacteria</taxon>
        <taxon>Pseudomonadati</taxon>
        <taxon>Pseudomonadota</taxon>
        <taxon>Gammaproteobacteria</taxon>
        <taxon>Alteromonadales</taxon>
        <taxon>Alteromonadaceae</taxon>
        <taxon>Paraglaciecola</taxon>
    </lineage>
</organism>
<reference evidence="1 2" key="1">
    <citation type="submission" date="2019-12" db="EMBL/GenBank/DDBJ databases">
        <title>Genome sequencing and assembly of endphytes of Porphyra tenera.</title>
        <authorList>
            <person name="Park J.M."/>
            <person name="Shin R."/>
            <person name="Jo S.H."/>
        </authorList>
    </citation>
    <scope>NUCLEOTIDE SEQUENCE [LARGE SCALE GENOMIC DNA]</scope>
    <source>
        <strain evidence="1 2">GPM4</strain>
    </source>
</reference>
<evidence type="ECO:0008006" key="3">
    <source>
        <dbReference type="Google" id="ProtNLM"/>
    </source>
</evidence>
<keyword evidence="2" id="KW-1185">Reference proteome</keyword>
<dbReference type="Proteomes" id="UP000464524">
    <property type="component" value="Chromosome"/>
</dbReference>
<name>A0A857JRY9_9ALTE</name>
<dbReference type="RefSeq" id="WP_160182021.1">
    <property type="nucleotide sequence ID" value="NZ_CP047656.1"/>
</dbReference>
<dbReference type="KEGG" id="pmes:FX988_04261"/>
<gene>
    <name evidence="1" type="ORF">FX988_04261</name>
</gene>